<proteinExistence type="predicted"/>
<evidence type="ECO:0000313" key="2">
    <source>
        <dbReference type="Proteomes" id="UP001341281"/>
    </source>
</evidence>
<name>A0AAQ3UPK5_PASNO</name>
<organism evidence="1 2">
    <name type="scientific">Paspalum notatum var. saurae</name>
    <dbReference type="NCBI Taxonomy" id="547442"/>
    <lineage>
        <taxon>Eukaryota</taxon>
        <taxon>Viridiplantae</taxon>
        <taxon>Streptophyta</taxon>
        <taxon>Embryophyta</taxon>
        <taxon>Tracheophyta</taxon>
        <taxon>Spermatophyta</taxon>
        <taxon>Magnoliopsida</taxon>
        <taxon>Liliopsida</taxon>
        <taxon>Poales</taxon>
        <taxon>Poaceae</taxon>
        <taxon>PACMAD clade</taxon>
        <taxon>Panicoideae</taxon>
        <taxon>Andropogonodae</taxon>
        <taxon>Paspaleae</taxon>
        <taxon>Paspalinae</taxon>
        <taxon>Paspalum</taxon>
    </lineage>
</organism>
<protein>
    <submittedName>
        <fullName evidence="1">Uncharacterized protein</fullName>
    </submittedName>
</protein>
<sequence>MDDHENSLLWYLVAVDTPNYELIDDDDEVVDAVVAIMDDGSSHRYRLDVGPRRLVPRERYDGDARIRRHYFGANPIYTPSSSVEGFR</sequence>
<dbReference type="AlphaFoldDB" id="A0AAQ3UPK5"/>
<dbReference type="Proteomes" id="UP001341281">
    <property type="component" value="Chromosome 09"/>
</dbReference>
<dbReference type="EMBL" id="CP144753">
    <property type="protein sequence ID" value="WVZ93099.1"/>
    <property type="molecule type" value="Genomic_DNA"/>
</dbReference>
<gene>
    <name evidence="1" type="ORF">U9M48_039108</name>
</gene>
<evidence type="ECO:0000313" key="1">
    <source>
        <dbReference type="EMBL" id="WVZ93099.1"/>
    </source>
</evidence>
<keyword evidence="2" id="KW-1185">Reference proteome</keyword>
<reference evidence="1 2" key="1">
    <citation type="submission" date="2024-02" db="EMBL/GenBank/DDBJ databases">
        <title>High-quality chromosome-scale genome assembly of Pensacola bahiagrass (Paspalum notatum Flugge var. saurae).</title>
        <authorList>
            <person name="Vega J.M."/>
            <person name="Podio M."/>
            <person name="Orjuela J."/>
            <person name="Siena L.A."/>
            <person name="Pessino S.C."/>
            <person name="Combes M.C."/>
            <person name="Mariac C."/>
            <person name="Albertini E."/>
            <person name="Pupilli F."/>
            <person name="Ortiz J.P.A."/>
            <person name="Leblanc O."/>
        </authorList>
    </citation>
    <scope>NUCLEOTIDE SEQUENCE [LARGE SCALE GENOMIC DNA]</scope>
    <source>
        <strain evidence="1">R1</strain>
        <tissue evidence="1">Leaf</tissue>
    </source>
</reference>
<accession>A0AAQ3UPK5</accession>